<organism evidence="1 2">
    <name type="scientific">Trichothecium roseum</name>
    <dbReference type="NCBI Taxonomy" id="47278"/>
    <lineage>
        <taxon>Eukaryota</taxon>
        <taxon>Fungi</taxon>
        <taxon>Dikarya</taxon>
        <taxon>Ascomycota</taxon>
        <taxon>Pezizomycotina</taxon>
        <taxon>Sordariomycetes</taxon>
        <taxon>Hypocreomycetidae</taxon>
        <taxon>Hypocreales</taxon>
        <taxon>Hypocreales incertae sedis</taxon>
        <taxon>Trichothecium</taxon>
    </lineage>
</organism>
<proteinExistence type="predicted"/>
<gene>
    <name evidence="1" type="ORF">N3K66_001625</name>
</gene>
<evidence type="ECO:0000313" key="1">
    <source>
        <dbReference type="EMBL" id="KAI9905096.1"/>
    </source>
</evidence>
<protein>
    <submittedName>
        <fullName evidence="1">Uncharacterized protein</fullName>
    </submittedName>
</protein>
<evidence type="ECO:0000313" key="2">
    <source>
        <dbReference type="Proteomes" id="UP001163324"/>
    </source>
</evidence>
<comment type="caution">
    <text evidence="1">The sequence shown here is derived from an EMBL/GenBank/DDBJ whole genome shotgun (WGS) entry which is preliminary data.</text>
</comment>
<name>A0ACC0VF58_9HYPO</name>
<keyword evidence="2" id="KW-1185">Reference proteome</keyword>
<dbReference type="Proteomes" id="UP001163324">
    <property type="component" value="Chromosome 1"/>
</dbReference>
<dbReference type="EMBL" id="CM047940">
    <property type="protein sequence ID" value="KAI9905096.1"/>
    <property type="molecule type" value="Genomic_DNA"/>
</dbReference>
<sequence>MERTLFSLAKKVLGLEHLGMDGNFFHLGGDSVLAMELSRIAAEDAAVDLHAQDIFRSPILSQLASKMVPREGSELEIAPFSLLEGDRGTEERVRVLAQKVCALPSLEAVEDAYPSTPLQESMIIASLSSPGHPRYIIRHTFRLSHEVDSRRLWQAWRLVILANPVLRTRFVQSEDTHSLIQVVTTEEMTWDVYENLETAVTESSKPAQLGDPLLRLSLVNQSAGCRYLIVIIHHAACDGWSLGQTLRQVEAAYYGQEPSSSPFKNFISYLRNSDEHRAAQFWGEELGDFAGTHFPTATSTHKKGSFNEKRIKMMKRTVDNAHVHRGAEMHQLMVSTRY</sequence>
<accession>A0ACC0VF58</accession>
<reference evidence="1" key="1">
    <citation type="submission" date="2022-10" db="EMBL/GenBank/DDBJ databases">
        <title>Complete Genome of Trichothecium roseum strain YXFP-22015, a Plant Pathogen Isolated from Citrus.</title>
        <authorList>
            <person name="Wang Y."/>
            <person name="Zhu L."/>
        </authorList>
    </citation>
    <scope>NUCLEOTIDE SEQUENCE</scope>
    <source>
        <strain evidence="1">YXFP-22015</strain>
    </source>
</reference>